<keyword evidence="2" id="KW-1185">Reference proteome</keyword>
<protein>
    <submittedName>
        <fullName evidence="1">Uncharacterized protein</fullName>
    </submittedName>
</protein>
<dbReference type="EMBL" id="JAPHNI010000012">
    <property type="protein sequence ID" value="KAJ8118701.1"/>
    <property type="molecule type" value="Genomic_DNA"/>
</dbReference>
<sequence length="598" mass="68506">MEDGDAALVSAACYSPLKYASRIEEAQFRIATLLPGEWSERIECRLAIHGLREPPPYKTISYAWGDSQDSSQVIVNDVEITVPSSLELCLRYLRSNEAAIDLWTDAICIDQSNLIERASQVMHMGYIYRSCSLMYIWLGEPGLVSQSGNPFEMLLHWMEDKHFHDYPGFSRSQDTGEWIFEDNASYQKMYEVFYDFVSKPWWTRLWCVQELALCPEAVVVMGSWQLPWEAVLKAKENHARHDAGCCAGIPNSMPARYTYFPDHMLYLSQELDLTRMDQIVRALRHKLCKDPRDKIYGLLGLLSSTPIAKILPEYSWPIRDVYLMYTKEVVRQSNSNLQFLTGSGLGSTCHQLPSWVRDFAAPLRNTEASHENCRYENYEIYDASARSKGEATVTKDDELSLSGTFVDRIESVGTVLRHREWIHIIDTVQSWAQLAGLSSLDRCPNPTLLQERFWRTILADYMPTGHSAATPWSRITTPVNTAVFEWFFDIQERLQEGLEPHVSASLHALWLAADERCFFRTEKGHFGLCFPHTRPGDEVWVLAGGRVPFVLRSADALIERHDEVPQKFRLIGECYLHNFMDGQACGSDDKELEPILLV</sequence>
<accession>A0ACC2IU10</accession>
<comment type="caution">
    <text evidence="1">The sequence shown here is derived from an EMBL/GenBank/DDBJ whole genome shotgun (WGS) entry which is preliminary data.</text>
</comment>
<reference evidence="1" key="1">
    <citation type="submission" date="2022-11" db="EMBL/GenBank/DDBJ databases">
        <title>Genome Sequence of Boeremia exigua.</title>
        <authorList>
            <person name="Buettner E."/>
        </authorList>
    </citation>
    <scope>NUCLEOTIDE SEQUENCE</scope>
    <source>
        <strain evidence="1">CU02</strain>
    </source>
</reference>
<gene>
    <name evidence="1" type="ORF">OPT61_g373</name>
</gene>
<name>A0ACC2IU10_9PLEO</name>
<dbReference type="Proteomes" id="UP001153331">
    <property type="component" value="Unassembled WGS sequence"/>
</dbReference>
<evidence type="ECO:0000313" key="1">
    <source>
        <dbReference type="EMBL" id="KAJ8118701.1"/>
    </source>
</evidence>
<proteinExistence type="predicted"/>
<organism evidence="1 2">
    <name type="scientific">Boeremia exigua</name>
    <dbReference type="NCBI Taxonomy" id="749465"/>
    <lineage>
        <taxon>Eukaryota</taxon>
        <taxon>Fungi</taxon>
        <taxon>Dikarya</taxon>
        <taxon>Ascomycota</taxon>
        <taxon>Pezizomycotina</taxon>
        <taxon>Dothideomycetes</taxon>
        <taxon>Pleosporomycetidae</taxon>
        <taxon>Pleosporales</taxon>
        <taxon>Pleosporineae</taxon>
        <taxon>Didymellaceae</taxon>
        <taxon>Boeremia</taxon>
    </lineage>
</organism>
<evidence type="ECO:0000313" key="2">
    <source>
        <dbReference type="Proteomes" id="UP001153331"/>
    </source>
</evidence>